<evidence type="ECO:0000256" key="1">
    <source>
        <dbReference type="SAM" id="MobiDB-lite"/>
    </source>
</evidence>
<dbReference type="Gramene" id="Pp3c1_7200V3.1">
    <property type="protein sequence ID" value="Pp3c1_7200V3.1"/>
    <property type="gene ID" value="Pp3c1_7200"/>
</dbReference>
<dbReference type="Proteomes" id="UP000006727">
    <property type="component" value="Chromosome 1"/>
</dbReference>
<dbReference type="PANTHER" id="PTHR37028:SF4">
    <property type="entry name" value="ALMS MOTIF DOMAIN-CONTAINING PROTEIN"/>
    <property type="match status" value="1"/>
</dbReference>
<feature type="region of interest" description="Disordered" evidence="1">
    <location>
        <begin position="332"/>
        <end position="352"/>
    </location>
</feature>
<feature type="compositionally biased region" description="Polar residues" evidence="1">
    <location>
        <begin position="222"/>
        <end position="232"/>
    </location>
</feature>
<dbReference type="GeneID" id="112280359"/>
<dbReference type="EnsemblPlants" id="Pp3c1_7200V3.2">
    <property type="protein sequence ID" value="Pp3c1_7200V3.2"/>
    <property type="gene ID" value="Pp3c1_7200"/>
</dbReference>
<dbReference type="Gramene" id="Pp3c1_7200V3.2">
    <property type="protein sequence ID" value="Pp3c1_7200V3.2"/>
    <property type="gene ID" value="Pp3c1_7200"/>
</dbReference>
<protein>
    <submittedName>
        <fullName evidence="2 3">Uncharacterized protein</fullName>
    </submittedName>
</protein>
<evidence type="ECO:0000313" key="3">
    <source>
        <dbReference type="EnsemblPlants" id="Pp3c1_7200V3.1"/>
    </source>
</evidence>
<feature type="region of interest" description="Disordered" evidence="1">
    <location>
        <begin position="138"/>
        <end position="158"/>
    </location>
</feature>
<reference evidence="2 4" key="2">
    <citation type="journal article" date="2018" name="Plant J.">
        <title>The Physcomitrella patens chromosome-scale assembly reveals moss genome structure and evolution.</title>
        <authorList>
            <person name="Lang D."/>
            <person name="Ullrich K.K."/>
            <person name="Murat F."/>
            <person name="Fuchs J."/>
            <person name="Jenkins J."/>
            <person name="Haas F.B."/>
            <person name="Piednoel M."/>
            <person name="Gundlach H."/>
            <person name="Van Bel M."/>
            <person name="Meyberg R."/>
            <person name="Vives C."/>
            <person name="Morata J."/>
            <person name="Symeonidi A."/>
            <person name="Hiss M."/>
            <person name="Muchero W."/>
            <person name="Kamisugi Y."/>
            <person name="Saleh O."/>
            <person name="Blanc G."/>
            <person name="Decker E.L."/>
            <person name="van Gessel N."/>
            <person name="Grimwood J."/>
            <person name="Hayes R.D."/>
            <person name="Graham S.W."/>
            <person name="Gunter L.E."/>
            <person name="McDaniel S.F."/>
            <person name="Hoernstein S.N.W."/>
            <person name="Larsson A."/>
            <person name="Li F.W."/>
            <person name="Perroud P.F."/>
            <person name="Phillips J."/>
            <person name="Ranjan P."/>
            <person name="Rokshar D.S."/>
            <person name="Rothfels C.J."/>
            <person name="Schneider L."/>
            <person name="Shu S."/>
            <person name="Stevenson D.W."/>
            <person name="Thummler F."/>
            <person name="Tillich M."/>
            <person name="Villarreal Aguilar J.C."/>
            <person name="Widiez T."/>
            <person name="Wong G.K."/>
            <person name="Wymore A."/>
            <person name="Zhang Y."/>
            <person name="Zimmer A.D."/>
            <person name="Quatrano R.S."/>
            <person name="Mayer K.F.X."/>
            <person name="Goodstein D."/>
            <person name="Casacuberta J.M."/>
            <person name="Vandepoele K."/>
            <person name="Reski R."/>
            <person name="Cuming A.C."/>
            <person name="Tuskan G.A."/>
            <person name="Maumus F."/>
            <person name="Salse J."/>
            <person name="Schmutz J."/>
            <person name="Rensing S.A."/>
        </authorList>
    </citation>
    <scope>NUCLEOTIDE SEQUENCE [LARGE SCALE GENOMIC DNA]</scope>
    <source>
        <strain evidence="3 4">cv. Gransden 2004</strain>
    </source>
</reference>
<feature type="compositionally biased region" description="Low complexity" evidence="1">
    <location>
        <begin position="343"/>
        <end position="352"/>
    </location>
</feature>
<accession>A0A2K1L7A9</accession>
<dbReference type="PaxDb" id="3218-PP1S38_323V6.1"/>
<name>A0A2K1L7A9_PHYPA</name>
<feature type="compositionally biased region" description="Low complexity" evidence="1">
    <location>
        <begin position="212"/>
        <end position="221"/>
    </location>
</feature>
<dbReference type="EnsemblPlants" id="Pp3c1_7200V3.1">
    <property type="protein sequence ID" value="Pp3c1_7200V3.1"/>
    <property type="gene ID" value="Pp3c1_7200"/>
</dbReference>
<dbReference type="PANTHER" id="PTHR37028">
    <property type="entry name" value="UNNAMED PRODUCT-RELATED"/>
    <property type="match status" value="1"/>
</dbReference>
<feature type="compositionally biased region" description="Basic and acidic residues" evidence="1">
    <location>
        <begin position="625"/>
        <end position="638"/>
    </location>
</feature>
<evidence type="ECO:0000313" key="4">
    <source>
        <dbReference type="Proteomes" id="UP000006727"/>
    </source>
</evidence>
<evidence type="ECO:0000313" key="2">
    <source>
        <dbReference type="EMBL" id="PNR61892.1"/>
    </source>
</evidence>
<reference evidence="3" key="3">
    <citation type="submission" date="2020-12" db="UniProtKB">
        <authorList>
            <consortium name="EnsemblPlants"/>
        </authorList>
    </citation>
    <scope>IDENTIFICATION</scope>
</reference>
<gene>
    <name evidence="3" type="primary">LOC112280359</name>
    <name evidence="2" type="ORF">PHYPA_000316</name>
</gene>
<dbReference type="EMBL" id="ABEU02000001">
    <property type="protein sequence ID" value="PNR61892.1"/>
    <property type="molecule type" value="Genomic_DNA"/>
</dbReference>
<proteinExistence type="predicted"/>
<feature type="region of interest" description="Disordered" evidence="1">
    <location>
        <begin position="615"/>
        <end position="640"/>
    </location>
</feature>
<feature type="region of interest" description="Disordered" evidence="1">
    <location>
        <begin position="204"/>
        <end position="232"/>
    </location>
</feature>
<sequence>MVVSVATSKVDATMGEDMQLDSLDIGIESSIKRCEALLSMLPTTLGTSFDRDALHESSNKKLRNAHAYLNLNMNMTNMMEGLKPEWNKNMGTLSNISMYREISSSPGNSWKSYSLSNETSTQRSSDVDYEGNELQPVFVNRVSSTRSRTSQDEATHQQRRFIKSRFEAGKTDGSSFPKEWAEEGTSARGSSVCEVVCKLFDTPQDVSKRASSESGESARSAVTYSSTKNSNSEKLSWPLAASKLEKLYRPNEKIFEVAETASSSIPRKVPDEQNSLEEDSFEEEFGCPNSHKPEEISISMSNLTQEAPQRLEDRATAAPDPITRSDSIVIFGPQSEQPKKHSSCSSSTISSEPSMIELRKFPPQATKNAAELKPTGRPTNYRKIDTPSTQELNPNCMFDSEQRGKQKGKLSRHGRLKTSHAVASVARLSIPKNLAAGQRTCRDIKSAPEMKRCDIFLKPETMLRLATPKIAASQKVCHVHRNESSLEPRRGKKPDQGSKISAHLIERLGDIQERINLIKRAKKMREKEERDLCSFRPNINTKYLDLEAYQPIENRLDCIRVEKDKLLQKARDQEVKDLGITFRPQLNPNSVRIVKERGKSSLTLDINEELGNNSPRTSCNVWSDGPDHRAKATDESRSGSKCTFAPEINANTHALLAGTAFEGYDFLTRQQQFLDRIEQRKRMKQQELPPDFTFQPMRGTADLVLSCSPLFKTNENLPEMCERLSNADNQRRLLTQQKITENYYSQFAFHPKIDEISRLLGRNPSIETLYTDQKTKNHKCLLRRLAHEEFQRTCTFRPMVQRVAIAPTEGAVVEERKRIKQERKKQEDKERIMKEVEELAECTFKPQINPWPSKEAESGVQIKGVQRHLELQRLAKQIKFDRAEWEKKIFFSQQNNERLKQQYTIPKPFHFHTGSCHTHCNSHCQGSPLNQCRRLPISTPIDPHLCT</sequence>
<dbReference type="RefSeq" id="XP_024371539.1">
    <property type="nucleotide sequence ID" value="XM_024515771.2"/>
</dbReference>
<organism evidence="2">
    <name type="scientific">Physcomitrium patens</name>
    <name type="common">Spreading-leaved earth moss</name>
    <name type="synonym">Physcomitrella patens</name>
    <dbReference type="NCBI Taxonomy" id="3218"/>
    <lineage>
        <taxon>Eukaryota</taxon>
        <taxon>Viridiplantae</taxon>
        <taxon>Streptophyta</taxon>
        <taxon>Embryophyta</taxon>
        <taxon>Bryophyta</taxon>
        <taxon>Bryophytina</taxon>
        <taxon>Bryopsida</taxon>
        <taxon>Funariidae</taxon>
        <taxon>Funariales</taxon>
        <taxon>Funariaceae</taxon>
        <taxon>Physcomitrium</taxon>
    </lineage>
</organism>
<keyword evidence="4" id="KW-1185">Reference proteome</keyword>
<dbReference type="AlphaFoldDB" id="A0A2K1L7A9"/>
<dbReference type="OrthoDB" id="78067at2759"/>
<feature type="region of interest" description="Disordered" evidence="1">
    <location>
        <begin position="369"/>
        <end position="393"/>
    </location>
</feature>
<reference evidence="2 4" key="1">
    <citation type="journal article" date="2008" name="Science">
        <title>The Physcomitrella genome reveals evolutionary insights into the conquest of land by plants.</title>
        <authorList>
            <person name="Rensing S."/>
            <person name="Lang D."/>
            <person name="Zimmer A."/>
            <person name="Terry A."/>
            <person name="Salamov A."/>
            <person name="Shapiro H."/>
            <person name="Nishiyama T."/>
            <person name="Perroud P.-F."/>
            <person name="Lindquist E."/>
            <person name="Kamisugi Y."/>
            <person name="Tanahashi T."/>
            <person name="Sakakibara K."/>
            <person name="Fujita T."/>
            <person name="Oishi K."/>
            <person name="Shin-I T."/>
            <person name="Kuroki Y."/>
            <person name="Toyoda A."/>
            <person name="Suzuki Y."/>
            <person name="Hashimoto A."/>
            <person name="Yamaguchi K."/>
            <person name="Sugano A."/>
            <person name="Kohara Y."/>
            <person name="Fujiyama A."/>
            <person name="Anterola A."/>
            <person name="Aoki S."/>
            <person name="Ashton N."/>
            <person name="Barbazuk W.B."/>
            <person name="Barker E."/>
            <person name="Bennetzen J."/>
            <person name="Bezanilla M."/>
            <person name="Blankenship R."/>
            <person name="Cho S.H."/>
            <person name="Dutcher S."/>
            <person name="Estelle M."/>
            <person name="Fawcett J.A."/>
            <person name="Gundlach H."/>
            <person name="Hanada K."/>
            <person name="Heyl A."/>
            <person name="Hicks K.A."/>
            <person name="Hugh J."/>
            <person name="Lohr M."/>
            <person name="Mayer K."/>
            <person name="Melkozernov A."/>
            <person name="Murata T."/>
            <person name="Nelson D."/>
            <person name="Pils B."/>
            <person name="Prigge M."/>
            <person name="Reiss B."/>
            <person name="Renner T."/>
            <person name="Rombauts S."/>
            <person name="Rushton P."/>
            <person name="Sanderfoot A."/>
            <person name="Schween G."/>
            <person name="Shiu S.-H."/>
            <person name="Stueber K."/>
            <person name="Theodoulou F.L."/>
            <person name="Tu H."/>
            <person name="Van de Peer Y."/>
            <person name="Verrier P.J."/>
            <person name="Waters E."/>
            <person name="Wood A."/>
            <person name="Yang L."/>
            <person name="Cove D."/>
            <person name="Cuming A."/>
            <person name="Hasebe M."/>
            <person name="Lucas S."/>
            <person name="Mishler D.B."/>
            <person name="Reski R."/>
            <person name="Grigoriev I."/>
            <person name="Quatrano R.S."/>
            <person name="Boore J.L."/>
        </authorList>
    </citation>
    <scope>NUCLEOTIDE SEQUENCE [LARGE SCALE GENOMIC DNA]</scope>
    <source>
        <strain evidence="3 4">cv. Gransden 2004</strain>
    </source>
</reference>